<dbReference type="OrthoDB" id="361242at2759"/>
<evidence type="ECO:0000256" key="3">
    <source>
        <dbReference type="ARBA" id="ARBA00022763"/>
    </source>
</evidence>
<dbReference type="PANTHER" id="PTHR16140">
    <property type="entry name" value="NON-STRUCTURAL MAINTENANCE OF CHROMOSOMES ELEMENT 4"/>
    <property type="match status" value="1"/>
</dbReference>
<dbReference type="Pfam" id="PF15412">
    <property type="entry name" value="Nse4-Nse3_bdg"/>
    <property type="match status" value="1"/>
</dbReference>
<dbReference type="OMA" id="FMGINRT"/>
<evidence type="ECO:0000313" key="11">
    <source>
        <dbReference type="EnsemblMetazoa" id="CapteP226351"/>
    </source>
</evidence>
<reference evidence="10 12" key="2">
    <citation type="journal article" date="2013" name="Nature">
        <title>Insights into bilaterian evolution from three spiralian genomes.</title>
        <authorList>
            <person name="Simakov O."/>
            <person name="Marletaz F."/>
            <person name="Cho S.J."/>
            <person name="Edsinger-Gonzales E."/>
            <person name="Havlak P."/>
            <person name="Hellsten U."/>
            <person name="Kuo D.H."/>
            <person name="Larsson T."/>
            <person name="Lv J."/>
            <person name="Arendt D."/>
            <person name="Savage R."/>
            <person name="Osoegawa K."/>
            <person name="de Jong P."/>
            <person name="Grimwood J."/>
            <person name="Chapman J.A."/>
            <person name="Shapiro H."/>
            <person name="Aerts A."/>
            <person name="Otillar R.P."/>
            <person name="Terry A.Y."/>
            <person name="Boore J.L."/>
            <person name="Grigoriev I.V."/>
            <person name="Lindberg D.R."/>
            <person name="Seaver E.C."/>
            <person name="Weisblat D.A."/>
            <person name="Putnam N.H."/>
            <person name="Rokhsar D.S."/>
        </authorList>
    </citation>
    <scope>NUCLEOTIDE SEQUENCE</scope>
    <source>
        <strain evidence="10 12">I ESC-2004</strain>
    </source>
</reference>
<organism evidence="10">
    <name type="scientific">Capitella teleta</name>
    <name type="common">Polychaete worm</name>
    <dbReference type="NCBI Taxonomy" id="283909"/>
    <lineage>
        <taxon>Eukaryota</taxon>
        <taxon>Metazoa</taxon>
        <taxon>Spiralia</taxon>
        <taxon>Lophotrochozoa</taxon>
        <taxon>Annelida</taxon>
        <taxon>Polychaeta</taxon>
        <taxon>Sedentaria</taxon>
        <taxon>Scolecida</taxon>
        <taxon>Capitellidae</taxon>
        <taxon>Capitella</taxon>
    </lineage>
</organism>
<dbReference type="GO" id="GO:0006281">
    <property type="term" value="P:DNA repair"/>
    <property type="evidence" value="ECO:0007669"/>
    <property type="project" value="UniProtKB-UniRule"/>
</dbReference>
<dbReference type="GO" id="GO:0006310">
    <property type="term" value="P:DNA recombination"/>
    <property type="evidence" value="ECO:0007669"/>
    <property type="project" value="UniProtKB-UniRule"/>
</dbReference>
<dbReference type="EnsemblMetazoa" id="CapteT226351">
    <property type="protein sequence ID" value="CapteP226351"/>
    <property type="gene ID" value="CapteG226351"/>
</dbReference>
<dbReference type="Pfam" id="PF08743">
    <property type="entry name" value="Nse4_C"/>
    <property type="match status" value="1"/>
</dbReference>
<evidence type="ECO:0000259" key="8">
    <source>
        <dbReference type="Pfam" id="PF08743"/>
    </source>
</evidence>
<feature type="domain" description="Non-structural maintenance of chromosome element 4 C-terminal" evidence="8">
    <location>
        <begin position="211"/>
        <end position="295"/>
    </location>
</feature>
<dbReference type="InterPro" id="IPR014854">
    <property type="entry name" value="Nse4_C"/>
</dbReference>
<evidence type="ECO:0000313" key="12">
    <source>
        <dbReference type="Proteomes" id="UP000014760"/>
    </source>
</evidence>
<protein>
    <recommendedName>
        <fullName evidence="7">Non-structural maintenance of chromosomes element 4</fullName>
    </recommendedName>
</protein>
<reference evidence="11" key="3">
    <citation type="submission" date="2015-06" db="UniProtKB">
        <authorList>
            <consortium name="EnsemblMetazoa"/>
        </authorList>
    </citation>
    <scope>IDENTIFICATION</scope>
</reference>
<keyword evidence="5 7" id="KW-0234">DNA repair</keyword>
<reference evidence="12" key="1">
    <citation type="submission" date="2012-12" db="EMBL/GenBank/DDBJ databases">
        <authorList>
            <person name="Hellsten U."/>
            <person name="Grimwood J."/>
            <person name="Chapman J.A."/>
            <person name="Shapiro H."/>
            <person name="Aerts A."/>
            <person name="Otillar R.P."/>
            <person name="Terry A.Y."/>
            <person name="Boore J.L."/>
            <person name="Simakov O."/>
            <person name="Marletaz F."/>
            <person name="Cho S.-J."/>
            <person name="Edsinger-Gonzales E."/>
            <person name="Havlak P."/>
            <person name="Kuo D.-H."/>
            <person name="Larsson T."/>
            <person name="Lv J."/>
            <person name="Arendt D."/>
            <person name="Savage R."/>
            <person name="Osoegawa K."/>
            <person name="de Jong P."/>
            <person name="Lindberg D.R."/>
            <person name="Seaver E.C."/>
            <person name="Weisblat D.A."/>
            <person name="Putnam N.H."/>
            <person name="Grigoriev I.V."/>
            <person name="Rokhsar D.S."/>
        </authorList>
    </citation>
    <scope>NUCLEOTIDE SEQUENCE</scope>
    <source>
        <strain evidence="12">I ESC-2004</strain>
    </source>
</reference>
<comment type="subunit">
    <text evidence="7">Component of the SMC5-SMC6 complex.</text>
</comment>
<comment type="similarity">
    <text evidence="2 7">Belongs to the NSE4 family.</text>
</comment>
<evidence type="ECO:0000256" key="4">
    <source>
        <dbReference type="ARBA" id="ARBA00023172"/>
    </source>
</evidence>
<keyword evidence="6 7" id="KW-0539">Nucleus</keyword>
<evidence type="ECO:0000256" key="5">
    <source>
        <dbReference type="ARBA" id="ARBA00023204"/>
    </source>
</evidence>
<evidence type="ECO:0000313" key="10">
    <source>
        <dbReference type="EMBL" id="ELT98574.1"/>
    </source>
</evidence>
<dbReference type="GO" id="GO:0005634">
    <property type="term" value="C:nucleus"/>
    <property type="evidence" value="ECO:0007669"/>
    <property type="project" value="UniProtKB-SubCell"/>
</dbReference>
<dbReference type="InterPro" id="IPR029225">
    <property type="entry name" value="Nse4_Nse3-bd"/>
</dbReference>
<evidence type="ECO:0000256" key="1">
    <source>
        <dbReference type="ARBA" id="ARBA00004123"/>
    </source>
</evidence>
<keyword evidence="4 7" id="KW-0233">DNA recombination</keyword>
<dbReference type="STRING" id="283909.R7TXV7"/>
<evidence type="ECO:0000256" key="2">
    <source>
        <dbReference type="ARBA" id="ARBA00008997"/>
    </source>
</evidence>
<dbReference type="EMBL" id="AMQN01010430">
    <property type="status" value="NOT_ANNOTATED_CDS"/>
    <property type="molecule type" value="Genomic_DNA"/>
</dbReference>
<evidence type="ECO:0000259" key="9">
    <source>
        <dbReference type="Pfam" id="PF15412"/>
    </source>
</evidence>
<accession>R7TXV7</accession>
<keyword evidence="3 7" id="KW-0227">DNA damage</keyword>
<feature type="domain" description="Nse4/EID protein Nse3/MAGE-binding" evidence="9">
    <location>
        <begin position="69"/>
        <end position="112"/>
    </location>
</feature>
<proteinExistence type="inferred from homology"/>
<dbReference type="Proteomes" id="UP000014760">
    <property type="component" value="Unassembled WGS sequence"/>
</dbReference>
<keyword evidence="12" id="KW-1185">Reference proteome</keyword>
<comment type="subcellular location">
    <subcellularLocation>
        <location evidence="1 7">Nucleus</location>
    </subcellularLocation>
</comment>
<dbReference type="HOGENOM" id="CLU_041037_3_1_1"/>
<dbReference type="GO" id="GO:0030915">
    <property type="term" value="C:Smc5-Smc6 complex"/>
    <property type="evidence" value="ECO:0007669"/>
    <property type="project" value="UniProtKB-UniRule"/>
</dbReference>
<dbReference type="InterPro" id="IPR027786">
    <property type="entry name" value="Nse4/EID"/>
</dbReference>
<name>R7TXV7_CAPTE</name>
<dbReference type="AlphaFoldDB" id="R7TXV7"/>
<evidence type="ECO:0000256" key="7">
    <source>
        <dbReference type="RuleBase" id="RU365071"/>
    </source>
</evidence>
<evidence type="ECO:0000256" key="6">
    <source>
        <dbReference type="ARBA" id="ARBA00023242"/>
    </source>
</evidence>
<dbReference type="PANTHER" id="PTHR16140:SF0">
    <property type="entry name" value="NON-STRUCTURAL MAINTENANCE OF CHROMOSOMES ELEMENT 4"/>
    <property type="match status" value="1"/>
</dbReference>
<dbReference type="EMBL" id="KB307802">
    <property type="protein sequence ID" value="ELT98574.1"/>
    <property type="molecule type" value="Genomic_DNA"/>
</dbReference>
<gene>
    <name evidence="10" type="ORF">CAPTEDRAFT_226351</name>
</gene>
<comment type="function">
    <text evidence="7">Component of the SMC5-SMC6 complex, that promotes sister chromatid alignment after DNA damage and facilitates double-stranded DNA breaks (DSBs) repair via homologous recombination between sister chromatids.</text>
</comment>
<sequence length="311" mass="34892">MDRASTNDARTREARRNLRSLIHDTERNRHEYLNPESDKLCSTLLKSDDLYENGLLGTTSCSEKVLEGKLLGNLSVLGKQRAQKLKTDTVVFDPTEFAEKIVTYLGGNRDGGDITFAPDVWTKLGEEVSPCFRGAPPLSPLYGSFVRGEPVKKAVVERRKKANEKEITRGPTNAEELRNFAELAEEETTSREVTKILNILKREYRASNSPLCYFEFVVNPESFSQTIENIFYCSFLVRDGLVIVSLDDDKLPVIQPCEEGASKKKKLEQNQLAFSITKPQFKKCVETFKITSSMIPTRSSGPSQPAASQPL</sequence>